<proteinExistence type="predicted"/>
<feature type="compositionally biased region" description="Basic and acidic residues" evidence="1">
    <location>
        <begin position="8"/>
        <end position="34"/>
    </location>
</feature>
<dbReference type="HOGENOM" id="CLU_589865_0_0_1"/>
<evidence type="ECO:0000256" key="1">
    <source>
        <dbReference type="SAM" id="MobiDB-lite"/>
    </source>
</evidence>
<dbReference type="Proteomes" id="UP000005238">
    <property type="component" value="Unassembled WGS sequence"/>
</dbReference>
<evidence type="ECO:0000313" key="3">
    <source>
        <dbReference type="Proteomes" id="UP000005238"/>
    </source>
</evidence>
<dbReference type="VEuPathDB" id="FungiDB:KRP23_338"/>
<reference evidence="2" key="2">
    <citation type="submission" date="2015-06" db="UniProtKB">
        <authorList>
            <consortium name="EnsemblProtists"/>
        </authorList>
    </citation>
    <scope>IDENTIFICATION</scope>
    <source>
        <strain evidence="2">Pr102</strain>
    </source>
</reference>
<dbReference type="InParanoid" id="H3GUW5"/>
<name>H3GUW5_PHYRM</name>
<reference evidence="3" key="1">
    <citation type="journal article" date="2006" name="Science">
        <title>Phytophthora genome sequences uncover evolutionary origins and mechanisms of pathogenesis.</title>
        <authorList>
            <person name="Tyler B.M."/>
            <person name="Tripathy S."/>
            <person name="Zhang X."/>
            <person name="Dehal P."/>
            <person name="Jiang R.H."/>
            <person name="Aerts A."/>
            <person name="Arredondo F.D."/>
            <person name="Baxter L."/>
            <person name="Bensasson D."/>
            <person name="Beynon J.L."/>
            <person name="Chapman J."/>
            <person name="Damasceno C.M."/>
            <person name="Dorrance A.E."/>
            <person name="Dou D."/>
            <person name="Dickerman A.W."/>
            <person name="Dubchak I.L."/>
            <person name="Garbelotto M."/>
            <person name="Gijzen M."/>
            <person name="Gordon S.G."/>
            <person name="Govers F."/>
            <person name="Grunwald N.J."/>
            <person name="Huang W."/>
            <person name="Ivors K.L."/>
            <person name="Jones R.W."/>
            <person name="Kamoun S."/>
            <person name="Krampis K."/>
            <person name="Lamour K.H."/>
            <person name="Lee M.K."/>
            <person name="McDonald W.H."/>
            <person name="Medina M."/>
            <person name="Meijer H.J."/>
            <person name="Nordberg E.K."/>
            <person name="Maclean D.J."/>
            <person name="Ospina-Giraldo M.D."/>
            <person name="Morris P.F."/>
            <person name="Phuntumart V."/>
            <person name="Putnam N.H."/>
            <person name="Rash S."/>
            <person name="Rose J.K."/>
            <person name="Sakihama Y."/>
            <person name="Salamov A.A."/>
            <person name="Savidor A."/>
            <person name="Scheuring C.F."/>
            <person name="Smith B.M."/>
            <person name="Sobral B.W."/>
            <person name="Terry A."/>
            <person name="Torto-Alalibo T.A."/>
            <person name="Win J."/>
            <person name="Xu Z."/>
            <person name="Zhang H."/>
            <person name="Grigoriev I.V."/>
            <person name="Rokhsar D.S."/>
            <person name="Boore J.L."/>
        </authorList>
    </citation>
    <scope>NUCLEOTIDE SEQUENCE [LARGE SCALE GENOMIC DNA]</scope>
    <source>
        <strain evidence="3">Pr102</strain>
    </source>
</reference>
<organism evidence="2 3">
    <name type="scientific">Phytophthora ramorum</name>
    <name type="common">Sudden oak death agent</name>
    <dbReference type="NCBI Taxonomy" id="164328"/>
    <lineage>
        <taxon>Eukaryota</taxon>
        <taxon>Sar</taxon>
        <taxon>Stramenopiles</taxon>
        <taxon>Oomycota</taxon>
        <taxon>Peronosporomycetes</taxon>
        <taxon>Peronosporales</taxon>
        <taxon>Peronosporaceae</taxon>
        <taxon>Phytophthora</taxon>
    </lineage>
</organism>
<sequence>MVLTRAQAKAEAEAQAARGDEDDHVEDIYDRPSADAEYPDDETENMTEGPSRDTASALVVAEKPGANIFPGIEEHLEKLAGFFLAQTRYLVEGHAMLQSQQEGQSNVQSAALMAIQGSTETCIKQLMDQQLAIAGQFQEELMATQSAICEQLMAMQAQAGEQIKTSVTEKLFNALREMQSNRVNLLETQLAAKMDDIFQILTSRIQQLVEEQTAQGSVGEGLRSDDAKELVRKEVDECMTTLQRQFHAVELQAVERERQAELQANETELRQLQAVEHARVAELQAKEAEVNHGVTEVVGERLRDPAADILAEIKQSLERSVKTIIELISVAVDGYAQTKEEIKTEIENRGSGSSCKHITDAFTPPSLGLKSQAHHRYLHSLCMWKDHCFKMASVLGTNTITMDFHQQCKVVLRHLTVFVAVAEVVVAVGETADVLKTAGEPHRGNDTESAEVASWNGGRRQTVV</sequence>
<dbReference type="VEuPathDB" id="FungiDB:KRP23_4877"/>
<accession>H3GUW5</accession>
<dbReference type="AlphaFoldDB" id="H3GUW5"/>
<dbReference type="VEuPathDB" id="FungiDB:KRP22_4788"/>
<dbReference type="EMBL" id="DS566053">
    <property type="status" value="NOT_ANNOTATED_CDS"/>
    <property type="molecule type" value="Genomic_DNA"/>
</dbReference>
<feature type="region of interest" description="Disordered" evidence="1">
    <location>
        <begin position="1"/>
        <end position="53"/>
    </location>
</feature>
<evidence type="ECO:0000313" key="2">
    <source>
        <dbReference type="EnsemblProtists" id="Phyra81057"/>
    </source>
</evidence>
<protein>
    <submittedName>
        <fullName evidence="2">Uncharacterized protein</fullName>
    </submittedName>
</protein>
<dbReference type="eggNOG" id="ENOG502R8SY">
    <property type="taxonomic scope" value="Eukaryota"/>
</dbReference>
<dbReference type="EnsemblProtists" id="Phyra81057">
    <property type="protein sequence ID" value="Phyra81057"/>
    <property type="gene ID" value="Phyra81057"/>
</dbReference>
<feature type="region of interest" description="Disordered" evidence="1">
    <location>
        <begin position="437"/>
        <end position="464"/>
    </location>
</feature>
<keyword evidence="3" id="KW-1185">Reference proteome</keyword>